<evidence type="ECO:0000259" key="3">
    <source>
        <dbReference type="Pfam" id="PF20772"/>
    </source>
</evidence>
<dbReference type="EMBL" id="BSXU01000506">
    <property type="protein sequence ID" value="GMG20920.1"/>
    <property type="molecule type" value="Genomic_DNA"/>
</dbReference>
<protein>
    <submittedName>
        <fullName evidence="4">Unnamed protein product</fullName>
    </submittedName>
</protein>
<evidence type="ECO:0000313" key="4">
    <source>
        <dbReference type="EMBL" id="GMG20920.1"/>
    </source>
</evidence>
<dbReference type="Pfam" id="PF20772">
    <property type="entry name" value="TACO1_YebC_N"/>
    <property type="match status" value="1"/>
</dbReference>
<comment type="similarity">
    <text evidence="2">Belongs to the TACO1 family.</text>
</comment>
<dbReference type="Gene3D" id="1.10.10.200">
    <property type="match status" value="1"/>
</dbReference>
<evidence type="ECO:0000313" key="5">
    <source>
        <dbReference type="Proteomes" id="UP001165063"/>
    </source>
</evidence>
<comment type="subcellular location">
    <subcellularLocation>
        <location evidence="1">Mitochondrion</location>
    </subcellularLocation>
</comment>
<accession>A0A9W7DHL9</accession>
<evidence type="ECO:0000256" key="2">
    <source>
        <dbReference type="ARBA" id="ARBA00008724"/>
    </source>
</evidence>
<dbReference type="Proteomes" id="UP001165063">
    <property type="component" value="Unassembled WGS sequence"/>
</dbReference>
<dbReference type="FunFam" id="1.10.10.200:FF:000002">
    <property type="entry name" value="Probable transcriptional regulatory protein CLM62_37755"/>
    <property type="match status" value="1"/>
</dbReference>
<comment type="caution">
    <text evidence="4">The sequence shown here is derived from an EMBL/GenBank/DDBJ whole genome shotgun (WGS) entry which is preliminary data.</text>
</comment>
<reference evidence="4" key="1">
    <citation type="submission" date="2023-04" db="EMBL/GenBank/DDBJ databases">
        <title>Ambrosiozyma monospora NBRC 1965.</title>
        <authorList>
            <person name="Ichikawa N."/>
            <person name="Sato H."/>
            <person name="Tonouchi N."/>
        </authorList>
    </citation>
    <scope>NUCLEOTIDE SEQUENCE</scope>
    <source>
        <strain evidence="4">NBRC 1965</strain>
    </source>
</reference>
<dbReference type="PANTHER" id="PTHR12532">
    <property type="entry name" value="TRANSLATIONAL ACTIVATOR OF CYTOCHROME C OXIDASE 1"/>
    <property type="match status" value="1"/>
</dbReference>
<sequence length="138" mass="14953">MFCGLLKQVKPAQFKASTSSSLRLFSTSSQVLSGHSKWATIKHKKAANDAARSQQTHKMALKITAFAKQGGPDLGTNLQLAYAVDKAKEMSVPKKVIENAIKRGSGDLKNDAKMENVVYEGLAPGGVAFEYDSNFIYV</sequence>
<feature type="domain" description="TACO1/YebC-like N-terminal" evidence="3">
    <location>
        <begin position="36"/>
        <end position="106"/>
    </location>
</feature>
<dbReference type="InterPro" id="IPR029072">
    <property type="entry name" value="YebC-like"/>
</dbReference>
<dbReference type="InterPro" id="IPR017856">
    <property type="entry name" value="Integrase-like_N"/>
</dbReference>
<name>A0A9W7DHL9_AMBMO</name>
<dbReference type="GO" id="GO:0005739">
    <property type="term" value="C:mitochondrion"/>
    <property type="evidence" value="ECO:0007669"/>
    <property type="project" value="UniProtKB-SubCell"/>
</dbReference>
<dbReference type="AlphaFoldDB" id="A0A9W7DHL9"/>
<dbReference type="OrthoDB" id="2017544at2759"/>
<keyword evidence="5" id="KW-1185">Reference proteome</keyword>
<proteinExistence type="inferred from homology"/>
<dbReference type="InterPro" id="IPR002876">
    <property type="entry name" value="Transcrip_reg_TACO1-like"/>
</dbReference>
<evidence type="ECO:0000256" key="1">
    <source>
        <dbReference type="ARBA" id="ARBA00004173"/>
    </source>
</evidence>
<organism evidence="4 5">
    <name type="scientific">Ambrosiozyma monospora</name>
    <name type="common">Yeast</name>
    <name type="synonym">Endomycopsis monosporus</name>
    <dbReference type="NCBI Taxonomy" id="43982"/>
    <lineage>
        <taxon>Eukaryota</taxon>
        <taxon>Fungi</taxon>
        <taxon>Dikarya</taxon>
        <taxon>Ascomycota</taxon>
        <taxon>Saccharomycotina</taxon>
        <taxon>Pichiomycetes</taxon>
        <taxon>Pichiales</taxon>
        <taxon>Pichiaceae</taxon>
        <taxon>Ambrosiozyma</taxon>
    </lineage>
</organism>
<dbReference type="InterPro" id="IPR049083">
    <property type="entry name" value="TACO1_YebC_N"/>
</dbReference>
<gene>
    <name evidence="4" type="ORF">Amon01_000159100</name>
</gene>
<dbReference type="SUPFAM" id="SSF75625">
    <property type="entry name" value="YebC-like"/>
    <property type="match status" value="1"/>
</dbReference>
<dbReference type="PANTHER" id="PTHR12532:SF0">
    <property type="entry name" value="TRANSLATIONAL ACTIVATOR OF CYTOCHROME C OXIDASE 1"/>
    <property type="match status" value="1"/>
</dbReference>